<dbReference type="InterPro" id="IPR052163">
    <property type="entry name" value="DGC-Regulatory_Protein"/>
</dbReference>
<dbReference type="PROSITE" id="PS50887">
    <property type="entry name" value="GGDEF"/>
    <property type="match status" value="1"/>
</dbReference>
<feature type="transmembrane region" description="Helical" evidence="1">
    <location>
        <begin position="84"/>
        <end position="107"/>
    </location>
</feature>
<dbReference type="PANTHER" id="PTHR46663:SF2">
    <property type="entry name" value="GGDEF DOMAIN-CONTAINING PROTEIN"/>
    <property type="match status" value="1"/>
</dbReference>
<dbReference type="InterPro" id="IPR029787">
    <property type="entry name" value="Nucleotide_cyclase"/>
</dbReference>
<evidence type="ECO:0000256" key="1">
    <source>
        <dbReference type="SAM" id="Phobius"/>
    </source>
</evidence>
<proteinExistence type="predicted"/>
<dbReference type="SMART" id="SM00267">
    <property type="entry name" value="GGDEF"/>
    <property type="match status" value="1"/>
</dbReference>
<organism evidence="3 4">
    <name type="scientific">Nakamurella flava</name>
    <dbReference type="NCBI Taxonomy" id="2576308"/>
    <lineage>
        <taxon>Bacteria</taxon>
        <taxon>Bacillati</taxon>
        <taxon>Actinomycetota</taxon>
        <taxon>Actinomycetes</taxon>
        <taxon>Nakamurellales</taxon>
        <taxon>Nakamurellaceae</taxon>
        <taxon>Nakamurella</taxon>
    </lineage>
</organism>
<dbReference type="AlphaFoldDB" id="A0A4U6QA92"/>
<accession>A0A4U6QA92</accession>
<keyword evidence="1" id="KW-0812">Transmembrane</keyword>
<dbReference type="Pfam" id="PF00990">
    <property type="entry name" value="GGDEF"/>
    <property type="match status" value="1"/>
</dbReference>
<evidence type="ECO:0000259" key="2">
    <source>
        <dbReference type="PROSITE" id="PS50887"/>
    </source>
</evidence>
<protein>
    <submittedName>
        <fullName evidence="3">GGDEF domain-containing protein</fullName>
    </submittedName>
</protein>
<name>A0A4U6QA92_9ACTN</name>
<keyword evidence="1" id="KW-0472">Membrane</keyword>
<dbReference type="OrthoDB" id="23692at2"/>
<feature type="transmembrane region" description="Helical" evidence="1">
    <location>
        <begin position="127"/>
        <end position="146"/>
    </location>
</feature>
<evidence type="ECO:0000313" key="4">
    <source>
        <dbReference type="Proteomes" id="UP000306985"/>
    </source>
</evidence>
<gene>
    <name evidence="3" type="ORF">FDO65_18505</name>
</gene>
<reference evidence="3 4" key="1">
    <citation type="submission" date="2019-05" db="EMBL/GenBank/DDBJ databases">
        <title>Nakamurella sp. N5BH11, whole genome shotgun sequence.</title>
        <authorList>
            <person name="Tuo L."/>
        </authorList>
    </citation>
    <scope>NUCLEOTIDE SEQUENCE [LARGE SCALE GENOMIC DNA]</scope>
    <source>
        <strain evidence="3 4">N5BH11</strain>
    </source>
</reference>
<sequence>MSSSAALQLPWRATPPRFRLVLVLTAALWLITLALALGPLGVDSPPVNEVLSAPGFWIVVALVLLADCYPWLPSMRDVRGELRFVWSAPLSLGAIVAFGAPAVLLPAVSGLLTSLARGTAPWWRSSINAMCFGLIGSISLLLVELAREWTTPQPTADPLHVTVVGLLVAVVALGVNGSVLAVASATLGRSTVAASWRQTRRALRIWGISLVAVPLVATLAVAAPWAGLPVVIVIAALNQLSRTMLRSTAAARTDPLTRLANRVTLTRRLATRISAVDVSGSGSGGTRVYLLLIDLDGFKSVNDTHGHLLGDAVLRRVADRLRSAVPAGDLVARYGGDEFAVVPGPGSTASIAVETAERIQRALAEPLRLGGQTITVGASIGLAATADPRTDVLELVEMADRDLYRVKKSVALVERRLPVVDDEPEGGPFAPVWSTAAQGAITAPATGWPGVHWSITAASPDPSTLRVTP</sequence>
<dbReference type="CDD" id="cd01949">
    <property type="entry name" value="GGDEF"/>
    <property type="match status" value="1"/>
</dbReference>
<dbReference type="EMBL" id="SZZH01000006">
    <property type="protein sequence ID" value="TKV56836.1"/>
    <property type="molecule type" value="Genomic_DNA"/>
</dbReference>
<dbReference type="PANTHER" id="PTHR46663">
    <property type="entry name" value="DIGUANYLATE CYCLASE DGCT-RELATED"/>
    <property type="match status" value="1"/>
</dbReference>
<dbReference type="InterPro" id="IPR043128">
    <property type="entry name" value="Rev_trsase/Diguanyl_cyclase"/>
</dbReference>
<feature type="transmembrane region" description="Helical" evidence="1">
    <location>
        <begin position="205"/>
        <end position="237"/>
    </location>
</feature>
<keyword evidence="1" id="KW-1133">Transmembrane helix</keyword>
<dbReference type="InterPro" id="IPR000160">
    <property type="entry name" value="GGDEF_dom"/>
</dbReference>
<feature type="transmembrane region" description="Helical" evidence="1">
    <location>
        <begin position="158"/>
        <end position="185"/>
    </location>
</feature>
<dbReference type="Gene3D" id="3.30.70.270">
    <property type="match status" value="1"/>
</dbReference>
<dbReference type="NCBIfam" id="TIGR00254">
    <property type="entry name" value="GGDEF"/>
    <property type="match status" value="1"/>
</dbReference>
<dbReference type="RefSeq" id="WP_137451223.1">
    <property type="nucleotide sequence ID" value="NZ_SZZH01000006.1"/>
</dbReference>
<keyword evidence="4" id="KW-1185">Reference proteome</keyword>
<dbReference type="SUPFAM" id="SSF55073">
    <property type="entry name" value="Nucleotide cyclase"/>
    <property type="match status" value="1"/>
</dbReference>
<feature type="domain" description="GGDEF" evidence="2">
    <location>
        <begin position="286"/>
        <end position="422"/>
    </location>
</feature>
<dbReference type="Proteomes" id="UP000306985">
    <property type="component" value="Unassembled WGS sequence"/>
</dbReference>
<evidence type="ECO:0000313" key="3">
    <source>
        <dbReference type="EMBL" id="TKV56836.1"/>
    </source>
</evidence>
<comment type="caution">
    <text evidence="3">The sequence shown here is derived from an EMBL/GenBank/DDBJ whole genome shotgun (WGS) entry which is preliminary data.</text>
</comment>